<protein>
    <submittedName>
        <fullName evidence="1">Uncharacterized protein</fullName>
    </submittedName>
</protein>
<gene>
    <name evidence="1" type="ORF">QFC24_002882</name>
</gene>
<sequence>MMLSKDHSPSESGDAISGQRRELEIPATPVTDFTLLEAQKENIRPLSTGRSASTLSNIFTKERAEAERALQLGHEAHRRAIDVANQREADGEEMEDGVMDVLDPYVKYIAFINQHHPSSATHLLPILESTTRKFVDDSRFFQDLRYLKLWVQYSKLVEKSEDIWVFLNSREIGTNHALMYEEWAQCCETRGRRQKADEVYRIGINRKAQPLRRLQTTYQTFQARESDPAGVVVTATPSSAAPQSAQRRVLGDRSGRGLGPSVASSSSLPDNGARLDVFSEDASHSAGTLDEKTGEWADFGTRDQNRRENVKEASTWKGEVLPQSAKAKARIAPRTPKIEVFKDSGAAGNFKVSSDFTSKGNMSQSDAERLRSDPLQNFGQSSHGSSSSNTSQHIASAPGATPWSVPNEGREVPGKNGKIERRMFEWDEVFKNGEEWSFEEIRARRAGLLGDAGKEVRDWEKQWHTPGGTHVWFIAVLHCSYLLGFTATSPKPVQRKGPPSPTVNTKAAMADVYELFNQTVNAGVASRDSDDDSSSDDDSDSDADGMTESQIPPTPLPAPVMSGMTRMGLSTPGPMVPPTPTPAQGHLSGRKLGNPSGALQVFADENAHRPTETPIRKIAVFNDENATPAAFADENAQPRKLAVFQDENAIPSSAKKVPMSGIATPAKTPLAPKATPLAMKTIASSAATPIRPSSDLSQFTTPRTEGAQRRLNIFDENAESNAAADAQQVHLQEPVFSNIPEAIQEEEEPEEEYDEHNPRRVFSCGAAFNAMTPITERTEQYTQSTQGFTLRSSTSSNLGRAPESEDEEDPLAESAMPAENRLETVTEHSERSSRASKSGGIFSEPTSPQTISGRHSSRATHAYGEQASFQLSPGHTIANAANPTTVGGELDPAFPPANSILVSPKILASATPGADSHSNFEPPNPCCPTDVDVVNRLVSALDTPLTVTSGFNHLRGQRSAQLSELQKVFKSSLRRSTSNSKRAPTTETSYRLRIGEKYFEVEDKIGEGGFGAVFRAIDLEARQIADDASDDEDDEMAAEAAYTVAIKVEQPANLWEAVVLHRLWQRLPQEHHASIVKFRGLNMFEDESMLVLDFYSQGTLLNAVNNASSWGIGTSSGPGMDEILAVFFAIELMKVVEALHRADFIHGDLKIDNCLVRLSESNSGWKSQYEMTGESGWSQKGIRLIDFGRAIDFQMWPAGNQQTFIADWKTDEKDCREIREGKPWSYQADYHGLASICYCMLFGKYMTIEPAPSLPQDGGQERYKAQGVFKRYWQTDLWNSLFDLLLNPCLVRPGGVLPISDELASVRAEFELWLEENCNKGGKNLKNLLTKIELATMRK</sequence>
<dbReference type="EMBL" id="JASBWV010000008">
    <property type="protein sequence ID" value="KAJ9124950.1"/>
    <property type="molecule type" value="Genomic_DNA"/>
</dbReference>
<reference evidence="1" key="1">
    <citation type="submission" date="2023-04" db="EMBL/GenBank/DDBJ databases">
        <title>Draft Genome sequencing of Naganishia species isolated from polar environments using Oxford Nanopore Technology.</title>
        <authorList>
            <person name="Leo P."/>
            <person name="Venkateswaran K."/>
        </authorList>
    </citation>
    <scope>NUCLEOTIDE SEQUENCE</scope>
    <source>
        <strain evidence="1">DBVPG 5303</strain>
    </source>
</reference>
<dbReference type="Proteomes" id="UP001234202">
    <property type="component" value="Unassembled WGS sequence"/>
</dbReference>
<name>A0ACC2XNK7_9TREE</name>
<comment type="caution">
    <text evidence="1">The sequence shown here is derived from an EMBL/GenBank/DDBJ whole genome shotgun (WGS) entry which is preliminary data.</text>
</comment>
<accession>A0ACC2XNK7</accession>
<organism evidence="1 2">
    <name type="scientific">Naganishia onofrii</name>
    <dbReference type="NCBI Taxonomy" id="1851511"/>
    <lineage>
        <taxon>Eukaryota</taxon>
        <taxon>Fungi</taxon>
        <taxon>Dikarya</taxon>
        <taxon>Basidiomycota</taxon>
        <taxon>Agaricomycotina</taxon>
        <taxon>Tremellomycetes</taxon>
        <taxon>Filobasidiales</taxon>
        <taxon>Filobasidiaceae</taxon>
        <taxon>Naganishia</taxon>
    </lineage>
</organism>
<proteinExistence type="predicted"/>
<evidence type="ECO:0000313" key="2">
    <source>
        <dbReference type="Proteomes" id="UP001234202"/>
    </source>
</evidence>
<keyword evidence="2" id="KW-1185">Reference proteome</keyword>
<evidence type="ECO:0000313" key="1">
    <source>
        <dbReference type="EMBL" id="KAJ9124950.1"/>
    </source>
</evidence>